<protein>
    <recommendedName>
        <fullName evidence="3">ABC-2 type transport system permease protein</fullName>
    </recommendedName>
</protein>
<dbReference type="RefSeq" id="WP_295323753.1">
    <property type="nucleotide sequence ID" value="NZ_LT598653.1"/>
</dbReference>
<feature type="transmembrane region" description="Helical" evidence="1">
    <location>
        <begin position="248"/>
        <end position="266"/>
    </location>
</feature>
<dbReference type="GO" id="GO:0140359">
    <property type="term" value="F:ABC-type transporter activity"/>
    <property type="evidence" value="ECO:0007669"/>
    <property type="project" value="InterPro"/>
</dbReference>
<sequence length="482" mass="52862">MIWHIARKEFTEITRDGRFLWTALVIMLLLIVSLGVGAQRYSEDRALREAATSEARQQWLTQGAQGPHTAGHYGVYAFKPATPLALFDPGYNDYTGTIQYLEAHRENQAGYKPASDSTALQRFGDLSGAMVLQMLVPLLIILLCFGMVSGEREDGTWRQLLSIGVKRQTLVAGKATGAVLAVGAVLLPALIAGGIAAAMMAGSGDVHEMIDFPSKVVTLLLLYLVFFAIFVCLALTVSIYAKSSGGALTGLIGFWIVAGLLIPRVATDVGKRVYPTPSAFEVQAAIEAGREKGPHAHEPNHPNYKAFSAEMLEKYNVDKVEDLPYNFLGLALQRDEEVGFAVFDKEYGGVRRLYEQQDKVQQYLSLISPFIAIKNLSAALSGTDVAFSNDFSEAGEGYRRNMIRVLNEDLMKNAKGLSNYSAEWSYKTDKKLWSRVPPFDFDPPGIATILGRNIFSIVVLLAWLAASLALLRRAALRARIDS</sequence>
<feature type="transmembrane region" description="Helical" evidence="1">
    <location>
        <begin position="130"/>
        <end position="150"/>
    </location>
</feature>
<organism evidence="2">
    <name type="scientific">uncultured Sphingopyxis sp</name>
    <dbReference type="NCBI Taxonomy" id="310581"/>
    <lineage>
        <taxon>Bacteria</taxon>
        <taxon>Pseudomonadati</taxon>
        <taxon>Pseudomonadota</taxon>
        <taxon>Alphaproteobacteria</taxon>
        <taxon>Sphingomonadales</taxon>
        <taxon>Sphingomonadaceae</taxon>
        <taxon>Sphingopyxis</taxon>
        <taxon>environmental samples</taxon>
    </lineage>
</organism>
<evidence type="ECO:0000313" key="2">
    <source>
        <dbReference type="EMBL" id="SBV31827.1"/>
    </source>
</evidence>
<feature type="transmembrane region" description="Helical" evidence="1">
    <location>
        <begin position="220"/>
        <end position="241"/>
    </location>
</feature>
<dbReference type="PANTHER" id="PTHR43471">
    <property type="entry name" value="ABC TRANSPORTER PERMEASE"/>
    <property type="match status" value="1"/>
</dbReference>
<accession>A0A1Y5PWD6</accession>
<feature type="transmembrane region" description="Helical" evidence="1">
    <location>
        <begin position="454"/>
        <end position="471"/>
    </location>
</feature>
<feature type="transmembrane region" description="Helical" evidence="1">
    <location>
        <begin position="171"/>
        <end position="200"/>
    </location>
</feature>
<feature type="transmembrane region" description="Helical" evidence="1">
    <location>
        <begin position="20"/>
        <end position="38"/>
    </location>
</feature>
<dbReference type="AlphaFoldDB" id="A0A1Y5PWD6"/>
<gene>
    <name evidence="2" type="ORF">SPPYR_0707</name>
</gene>
<dbReference type="GO" id="GO:0005886">
    <property type="term" value="C:plasma membrane"/>
    <property type="evidence" value="ECO:0007669"/>
    <property type="project" value="UniProtKB-SubCell"/>
</dbReference>
<keyword evidence="1" id="KW-0812">Transmembrane</keyword>
<dbReference type="PANTHER" id="PTHR43471:SF1">
    <property type="entry name" value="ABC TRANSPORTER PERMEASE PROTEIN NOSY-RELATED"/>
    <property type="match status" value="1"/>
</dbReference>
<evidence type="ECO:0008006" key="3">
    <source>
        <dbReference type="Google" id="ProtNLM"/>
    </source>
</evidence>
<keyword evidence="1" id="KW-0472">Membrane</keyword>
<keyword evidence="1" id="KW-1133">Transmembrane helix</keyword>
<dbReference type="KEGG" id="sphu:SPPYR_0707"/>
<evidence type="ECO:0000256" key="1">
    <source>
        <dbReference type="SAM" id="Phobius"/>
    </source>
</evidence>
<proteinExistence type="predicted"/>
<name>A0A1Y5PWD6_9SPHN</name>
<reference evidence="2" key="1">
    <citation type="submission" date="2016-03" db="EMBL/GenBank/DDBJ databases">
        <authorList>
            <person name="Ploux O."/>
        </authorList>
    </citation>
    <scope>NUCLEOTIDE SEQUENCE</scope>
    <source>
        <strain evidence="2">UC10</strain>
    </source>
</reference>
<dbReference type="Pfam" id="PF12679">
    <property type="entry name" value="ABC2_membrane_2"/>
    <property type="match status" value="1"/>
</dbReference>
<dbReference type="EMBL" id="LT598653">
    <property type="protein sequence ID" value="SBV31827.1"/>
    <property type="molecule type" value="Genomic_DNA"/>
</dbReference>